<evidence type="ECO:0000256" key="3">
    <source>
        <dbReference type="SAM" id="Phobius"/>
    </source>
</evidence>
<dbReference type="PANTHER" id="PTHR31019">
    <property type="entry name" value="SMALL INTEGRAL MEMBRANE PROTEIN 14"/>
    <property type="match status" value="1"/>
</dbReference>
<dbReference type="GO" id="GO:0005783">
    <property type="term" value="C:endoplasmic reticulum"/>
    <property type="evidence" value="ECO:0007669"/>
    <property type="project" value="TreeGrafter"/>
</dbReference>
<dbReference type="Proteomes" id="UP001168821">
    <property type="component" value="Unassembled WGS sequence"/>
</dbReference>
<keyword evidence="3" id="KW-1133">Transmembrane helix</keyword>
<name>A0AA38HV37_9CUCU</name>
<evidence type="ECO:0000313" key="5">
    <source>
        <dbReference type="Proteomes" id="UP001168821"/>
    </source>
</evidence>
<accession>A0AA38HV37</accession>
<feature type="region of interest" description="Disordered" evidence="2">
    <location>
        <begin position="76"/>
        <end position="99"/>
    </location>
</feature>
<keyword evidence="3" id="KW-0472">Membrane</keyword>
<reference evidence="4" key="1">
    <citation type="journal article" date="2023" name="G3 (Bethesda)">
        <title>Whole genome assemblies of Zophobas morio and Tenebrio molitor.</title>
        <authorList>
            <person name="Kaur S."/>
            <person name="Stinson S.A."/>
            <person name="diCenzo G.C."/>
        </authorList>
    </citation>
    <scope>NUCLEOTIDE SEQUENCE</scope>
    <source>
        <strain evidence="4">QUZm001</strain>
    </source>
</reference>
<keyword evidence="3" id="KW-0812">Transmembrane</keyword>
<evidence type="ECO:0000256" key="1">
    <source>
        <dbReference type="ARBA" id="ARBA00017902"/>
    </source>
</evidence>
<dbReference type="EMBL" id="JALNTZ010000008">
    <property type="protein sequence ID" value="KAJ3644130.1"/>
    <property type="molecule type" value="Genomic_DNA"/>
</dbReference>
<gene>
    <name evidence="4" type="ORF">Zmor_026802</name>
</gene>
<proteinExistence type="predicted"/>
<keyword evidence="5" id="KW-1185">Reference proteome</keyword>
<feature type="transmembrane region" description="Helical" evidence="3">
    <location>
        <begin position="50"/>
        <end position="68"/>
    </location>
</feature>
<evidence type="ECO:0000313" key="4">
    <source>
        <dbReference type="EMBL" id="KAJ3644130.1"/>
    </source>
</evidence>
<protein>
    <recommendedName>
        <fullName evidence="1">Small integral membrane protein 14</fullName>
    </recommendedName>
</protein>
<feature type="compositionally biased region" description="Low complexity" evidence="2">
    <location>
        <begin position="81"/>
        <end position="90"/>
    </location>
</feature>
<dbReference type="AlphaFoldDB" id="A0AA38HV37"/>
<dbReference type="Pfam" id="PF11027">
    <property type="entry name" value="DUF2615"/>
    <property type="match status" value="1"/>
</dbReference>
<sequence length="99" mass="11253">MGDENMDLCECIWGHELAMRRLLNVIRNSQSNCVENECFDEGFQRQNPETSILMMTCFLVAAFFLYFFRPRTQRLSEDVKPGNNGDNNGAPPSPPSAMS</sequence>
<comment type="caution">
    <text evidence="4">The sequence shown here is derived from an EMBL/GenBank/DDBJ whole genome shotgun (WGS) entry which is preliminary data.</text>
</comment>
<organism evidence="4 5">
    <name type="scientific">Zophobas morio</name>
    <dbReference type="NCBI Taxonomy" id="2755281"/>
    <lineage>
        <taxon>Eukaryota</taxon>
        <taxon>Metazoa</taxon>
        <taxon>Ecdysozoa</taxon>
        <taxon>Arthropoda</taxon>
        <taxon>Hexapoda</taxon>
        <taxon>Insecta</taxon>
        <taxon>Pterygota</taxon>
        <taxon>Neoptera</taxon>
        <taxon>Endopterygota</taxon>
        <taxon>Coleoptera</taxon>
        <taxon>Polyphaga</taxon>
        <taxon>Cucujiformia</taxon>
        <taxon>Tenebrionidae</taxon>
        <taxon>Zophobas</taxon>
    </lineage>
</organism>
<dbReference type="InterPro" id="IPR020309">
    <property type="entry name" value="Smim-14"/>
</dbReference>
<dbReference type="PANTHER" id="PTHR31019:SF1">
    <property type="entry name" value="SMALL INTEGRAL MEMBRANE PROTEIN 14"/>
    <property type="match status" value="1"/>
</dbReference>
<evidence type="ECO:0000256" key="2">
    <source>
        <dbReference type="SAM" id="MobiDB-lite"/>
    </source>
</evidence>